<evidence type="ECO:0000256" key="4">
    <source>
        <dbReference type="ARBA" id="ARBA00022692"/>
    </source>
</evidence>
<dbReference type="InterPro" id="IPR023997">
    <property type="entry name" value="TonB-dep_OMP_SusC/RagA_CS"/>
</dbReference>
<dbReference type="STRING" id="447422.SAMN05660903_00294"/>
<keyword evidence="4 8" id="KW-0812">Transmembrane</keyword>
<keyword evidence="3 8" id="KW-1134">Transmembrane beta strand</keyword>
<dbReference type="Pfam" id="PF07715">
    <property type="entry name" value="Plug"/>
    <property type="match status" value="1"/>
</dbReference>
<evidence type="ECO:0000256" key="9">
    <source>
        <dbReference type="RuleBase" id="RU003357"/>
    </source>
</evidence>
<dbReference type="NCBIfam" id="TIGR04056">
    <property type="entry name" value="OMP_RagA_SusC"/>
    <property type="match status" value="1"/>
</dbReference>
<sequence>MYFKFKQKKPNRLIIGLSVLLITQAGNSAPIFDESFLIKKNNEESIQQTINGTVLDENGIPLPGATVQVKETNRGVTTNFDGEFSIEAQEGDTLQISFVGFETHEILISDKSYFEIQLETDSASLDEVVIVGYGTQKKSDLTGAVSSVDSEEFNKGIVSNPGDLLQGKVSGLNVTNSSGEPGAGQDIVIRGVSTLRSGTSPLYVIDGFVLDNSSIGVPTNPLNFINTQDIESINVLKDASAAAIYGSRAANGVVVITTKQGKKGRAQMNLTASTGISNIANKIDVFSAEEFRNVVQEIGGSLSDNGGNTDWQEELTRTAVSNNINFSMSGGSEQTSYFASLGAQDQEGILNNSELQRYSARVNVSQTGLKDRLKVDLNLTASRVENERPNANSIIPGMLQLNPTTPAYTNGEPTVFGTGINPLIIENIFGDYSNNNRMIANISPSLEILEGLTYKLNFGVDYSKTDRDIQFIPYSQDPDFALGSLETSFTTNRNTLIENTLNYEVERGDHSLNLLAGHSFQQFFIEAKGFYFSDFPDNGVEPRYQLGEARGEDATHWSNATKNELQSVFGRVNYTFKDRYLITGTLRSDGSTKFGENNKYATFPSLALGWNIHRESFMENSIFSNLKLRASWGKSGNQEIPSKQTQPSYGESFEDNDIYPLDENILTRENYPYGLVFARTANPDLQWEETTQSNIGIDFGILNSRFTGTFDYFIKETNDVLLYFSTQDPIDEVGFRWQNIPGMKIKNNGLEVALDYQSDQSRNFSYNLGGNFSYITNEITDSPFTIVTTGSASGAGQTGATINGYMNNRPIGNFFLREFNGIGEDGFNSFTDVNGDGQIDNSDRISAGSAIPDIIYAFYTNFRYKNFDLGLNFNGVSGNKIYNHTRMSLFNKTQISNSLNTTEQAIEFPNEDPSNSNTVSTRYLEDGSFLRLNNATLAYNLDPNLIGLNNMFTNIGFSLTGQNLFVITDYSGFDPELNTGNSGDSKSYGIDYYTYPTPRTFTFGLNIAF</sequence>
<dbReference type="SUPFAM" id="SSF56935">
    <property type="entry name" value="Porins"/>
    <property type="match status" value="1"/>
</dbReference>
<evidence type="ECO:0000256" key="2">
    <source>
        <dbReference type="ARBA" id="ARBA00022448"/>
    </source>
</evidence>
<dbReference type="Gene3D" id="2.170.130.10">
    <property type="entry name" value="TonB-dependent receptor, plug domain"/>
    <property type="match status" value="1"/>
</dbReference>
<dbReference type="InterPro" id="IPR039426">
    <property type="entry name" value="TonB-dep_rcpt-like"/>
</dbReference>
<keyword evidence="10" id="KW-0732">Signal</keyword>
<dbReference type="NCBIfam" id="TIGR04057">
    <property type="entry name" value="SusC_RagA_signa"/>
    <property type="match status" value="1"/>
</dbReference>
<dbReference type="InterPro" id="IPR023996">
    <property type="entry name" value="TonB-dep_OMP_SusC/RagA"/>
</dbReference>
<keyword evidence="5 9" id="KW-0798">TonB box</keyword>
<dbReference type="InterPro" id="IPR012910">
    <property type="entry name" value="Plug_dom"/>
</dbReference>
<dbReference type="PROSITE" id="PS52016">
    <property type="entry name" value="TONB_DEPENDENT_REC_3"/>
    <property type="match status" value="1"/>
</dbReference>
<dbReference type="EMBL" id="LKTS01000001">
    <property type="protein sequence ID" value="PKD21660.1"/>
    <property type="molecule type" value="Genomic_DNA"/>
</dbReference>
<evidence type="ECO:0000256" key="6">
    <source>
        <dbReference type="ARBA" id="ARBA00023136"/>
    </source>
</evidence>
<evidence type="ECO:0000256" key="7">
    <source>
        <dbReference type="ARBA" id="ARBA00023237"/>
    </source>
</evidence>
<evidence type="ECO:0000256" key="10">
    <source>
        <dbReference type="SAM" id="SignalP"/>
    </source>
</evidence>
<feature type="domain" description="TonB-dependent receptor-like beta-barrel" evidence="11">
    <location>
        <begin position="432"/>
        <end position="788"/>
    </location>
</feature>
<dbReference type="Pfam" id="PF00593">
    <property type="entry name" value="TonB_dep_Rec_b-barrel"/>
    <property type="match status" value="1"/>
</dbReference>
<keyword evidence="14" id="KW-1185">Reference proteome</keyword>
<reference evidence="13 14" key="1">
    <citation type="submission" date="2015-10" db="EMBL/GenBank/DDBJ databases">
        <title>Draft genome sequence of Salegentibacter salinarum KCTC 12975.</title>
        <authorList>
            <person name="Lin W."/>
            <person name="Zheng Q."/>
        </authorList>
    </citation>
    <scope>NUCLEOTIDE SEQUENCE [LARGE SCALE GENOMIC DNA]</scope>
    <source>
        <strain evidence="13 14">KCTC 12975</strain>
    </source>
</reference>
<proteinExistence type="inferred from homology"/>
<keyword evidence="2 8" id="KW-0813">Transport</keyword>
<organism evidence="13 14">
    <name type="scientific">Salegentibacter salinarum</name>
    <dbReference type="NCBI Taxonomy" id="447422"/>
    <lineage>
        <taxon>Bacteria</taxon>
        <taxon>Pseudomonadati</taxon>
        <taxon>Bacteroidota</taxon>
        <taxon>Flavobacteriia</taxon>
        <taxon>Flavobacteriales</taxon>
        <taxon>Flavobacteriaceae</taxon>
        <taxon>Salegentibacter</taxon>
    </lineage>
</organism>
<dbReference type="RefSeq" id="WP_079711455.1">
    <property type="nucleotide sequence ID" value="NZ_FUZC01000001.1"/>
</dbReference>
<dbReference type="InterPro" id="IPR037066">
    <property type="entry name" value="Plug_dom_sf"/>
</dbReference>
<comment type="caution">
    <text evidence="13">The sequence shown here is derived from an EMBL/GenBank/DDBJ whole genome shotgun (WGS) entry which is preliminary data.</text>
</comment>
<dbReference type="InterPro" id="IPR008969">
    <property type="entry name" value="CarboxyPept-like_regulatory"/>
</dbReference>
<dbReference type="OrthoDB" id="9768177at2"/>
<evidence type="ECO:0000259" key="12">
    <source>
        <dbReference type="Pfam" id="PF07715"/>
    </source>
</evidence>
<feature type="signal peptide" evidence="10">
    <location>
        <begin position="1"/>
        <end position="28"/>
    </location>
</feature>
<gene>
    <name evidence="13" type="ORF">APR41_01355</name>
</gene>
<evidence type="ECO:0000256" key="1">
    <source>
        <dbReference type="ARBA" id="ARBA00004571"/>
    </source>
</evidence>
<dbReference type="FunFam" id="2.170.130.10:FF:000008">
    <property type="entry name" value="SusC/RagA family TonB-linked outer membrane protein"/>
    <property type="match status" value="1"/>
</dbReference>
<evidence type="ECO:0000313" key="14">
    <source>
        <dbReference type="Proteomes" id="UP000232673"/>
    </source>
</evidence>
<evidence type="ECO:0000256" key="8">
    <source>
        <dbReference type="PROSITE-ProRule" id="PRU01360"/>
    </source>
</evidence>
<comment type="subcellular location">
    <subcellularLocation>
        <location evidence="1 8">Cell outer membrane</location>
        <topology evidence="1 8">Multi-pass membrane protein</topology>
    </subcellularLocation>
</comment>
<dbReference type="Proteomes" id="UP000232673">
    <property type="component" value="Unassembled WGS sequence"/>
</dbReference>
<evidence type="ECO:0000256" key="5">
    <source>
        <dbReference type="ARBA" id="ARBA00023077"/>
    </source>
</evidence>
<feature type="chain" id="PRO_5014618606" evidence="10">
    <location>
        <begin position="29"/>
        <end position="1009"/>
    </location>
</feature>
<keyword evidence="6 8" id="KW-0472">Membrane</keyword>
<dbReference type="SUPFAM" id="SSF49464">
    <property type="entry name" value="Carboxypeptidase regulatory domain-like"/>
    <property type="match status" value="1"/>
</dbReference>
<dbReference type="InterPro" id="IPR036942">
    <property type="entry name" value="Beta-barrel_TonB_sf"/>
</dbReference>
<evidence type="ECO:0000313" key="13">
    <source>
        <dbReference type="EMBL" id="PKD21660.1"/>
    </source>
</evidence>
<name>A0A2N0U3S0_9FLAO</name>
<dbReference type="Gene3D" id="2.60.40.1120">
    <property type="entry name" value="Carboxypeptidase-like, regulatory domain"/>
    <property type="match status" value="1"/>
</dbReference>
<protein>
    <submittedName>
        <fullName evidence="13">SusC/RagA family TonB-linked outer membrane protein</fullName>
    </submittedName>
</protein>
<dbReference type="GO" id="GO:0009279">
    <property type="term" value="C:cell outer membrane"/>
    <property type="evidence" value="ECO:0007669"/>
    <property type="project" value="UniProtKB-SubCell"/>
</dbReference>
<accession>A0A2N0U3S0</accession>
<evidence type="ECO:0000256" key="3">
    <source>
        <dbReference type="ARBA" id="ARBA00022452"/>
    </source>
</evidence>
<comment type="similarity">
    <text evidence="8 9">Belongs to the TonB-dependent receptor family.</text>
</comment>
<dbReference type="Gene3D" id="2.40.170.20">
    <property type="entry name" value="TonB-dependent receptor, beta-barrel domain"/>
    <property type="match status" value="1"/>
</dbReference>
<evidence type="ECO:0000259" key="11">
    <source>
        <dbReference type="Pfam" id="PF00593"/>
    </source>
</evidence>
<keyword evidence="7 8" id="KW-0998">Cell outer membrane</keyword>
<feature type="domain" description="TonB-dependent receptor plug" evidence="12">
    <location>
        <begin position="138"/>
        <end position="253"/>
    </location>
</feature>
<dbReference type="Pfam" id="PF13715">
    <property type="entry name" value="CarbopepD_reg_2"/>
    <property type="match status" value="1"/>
</dbReference>
<dbReference type="InterPro" id="IPR000531">
    <property type="entry name" value="Beta-barrel_TonB"/>
</dbReference>
<dbReference type="AlphaFoldDB" id="A0A2N0U3S0"/>